<keyword evidence="5" id="KW-0482">Metalloprotease</keyword>
<dbReference type="Pfam" id="PF00675">
    <property type="entry name" value="Peptidase_M16"/>
    <property type="match status" value="1"/>
</dbReference>
<accession>A0A0G4FXG0</accession>
<feature type="compositionally biased region" description="Basic and acidic residues" evidence="6">
    <location>
        <begin position="1139"/>
        <end position="1148"/>
    </location>
</feature>
<evidence type="ECO:0000256" key="2">
    <source>
        <dbReference type="ARBA" id="ARBA00022670"/>
    </source>
</evidence>
<keyword evidence="2" id="KW-0645">Protease</keyword>
<evidence type="ECO:0008006" key="11">
    <source>
        <dbReference type="Google" id="ProtNLM"/>
    </source>
</evidence>
<dbReference type="AlphaFoldDB" id="A0A0G4FXG0"/>
<reference evidence="9 10" key="1">
    <citation type="submission" date="2014-11" db="EMBL/GenBank/DDBJ databases">
        <authorList>
            <person name="Zhu J."/>
            <person name="Qi W."/>
            <person name="Song R."/>
        </authorList>
    </citation>
    <scope>NUCLEOTIDE SEQUENCE [LARGE SCALE GENOMIC DNA]</scope>
</reference>
<dbReference type="Pfam" id="PF05193">
    <property type="entry name" value="Peptidase_M16_C"/>
    <property type="match status" value="2"/>
</dbReference>
<organism evidence="9 10">
    <name type="scientific">Vitrella brassicaformis (strain CCMP3155)</name>
    <dbReference type="NCBI Taxonomy" id="1169540"/>
    <lineage>
        <taxon>Eukaryota</taxon>
        <taxon>Sar</taxon>
        <taxon>Alveolata</taxon>
        <taxon>Colpodellida</taxon>
        <taxon>Vitrellaceae</taxon>
        <taxon>Vitrella</taxon>
    </lineage>
</organism>
<dbReference type="GO" id="GO:0006508">
    <property type="term" value="P:proteolysis"/>
    <property type="evidence" value="ECO:0007669"/>
    <property type="project" value="UniProtKB-KW"/>
</dbReference>
<evidence type="ECO:0000256" key="1">
    <source>
        <dbReference type="ARBA" id="ARBA00007261"/>
    </source>
</evidence>
<gene>
    <name evidence="9" type="ORF">Vbra_6073</name>
</gene>
<dbReference type="GO" id="GO:0008237">
    <property type="term" value="F:metallopeptidase activity"/>
    <property type="evidence" value="ECO:0007669"/>
    <property type="project" value="UniProtKB-KW"/>
</dbReference>
<dbReference type="PANTHER" id="PTHR43690">
    <property type="entry name" value="NARDILYSIN"/>
    <property type="match status" value="1"/>
</dbReference>
<evidence type="ECO:0000259" key="8">
    <source>
        <dbReference type="Pfam" id="PF05193"/>
    </source>
</evidence>
<evidence type="ECO:0000256" key="3">
    <source>
        <dbReference type="ARBA" id="ARBA00022801"/>
    </source>
</evidence>
<dbReference type="Gene3D" id="3.30.830.10">
    <property type="entry name" value="Metalloenzyme, LuxS/M16 peptidase-like"/>
    <property type="match status" value="4"/>
</dbReference>
<dbReference type="OMA" id="ENVEIHC"/>
<proteinExistence type="inferred from homology"/>
<feature type="region of interest" description="Disordered" evidence="6">
    <location>
        <begin position="1137"/>
        <end position="1171"/>
    </location>
</feature>
<evidence type="ECO:0000256" key="4">
    <source>
        <dbReference type="ARBA" id="ARBA00022833"/>
    </source>
</evidence>
<dbReference type="SUPFAM" id="SSF63411">
    <property type="entry name" value="LuxS/MPP-like metallohydrolase"/>
    <property type="match status" value="3"/>
</dbReference>
<dbReference type="Proteomes" id="UP000041254">
    <property type="component" value="Unassembled WGS sequence"/>
</dbReference>
<dbReference type="STRING" id="1169540.A0A0G4FXG0"/>
<feature type="region of interest" description="Disordered" evidence="6">
    <location>
        <begin position="1"/>
        <end position="28"/>
    </location>
</feature>
<evidence type="ECO:0000256" key="5">
    <source>
        <dbReference type="ARBA" id="ARBA00023049"/>
    </source>
</evidence>
<keyword evidence="4" id="KW-0862">Zinc</keyword>
<name>A0A0G4FXG0_VITBC</name>
<evidence type="ECO:0000313" key="10">
    <source>
        <dbReference type="Proteomes" id="UP000041254"/>
    </source>
</evidence>
<dbReference type="EMBL" id="CDMY01000520">
    <property type="protein sequence ID" value="CEM20099.1"/>
    <property type="molecule type" value="Genomic_DNA"/>
</dbReference>
<feature type="domain" description="Peptidase M16 C-terminal" evidence="8">
    <location>
        <begin position="255"/>
        <end position="312"/>
    </location>
</feature>
<sequence length="1171" mass="131788">MHRGFGQPMRPLRGARLRRHPSPSPSHGYLVAPCSITMQSATVVAPDTQVIRATEDANSAEGHLRENWLKTPLPFNPKIRRGQLANGLKYIVMPHGYPPGRFEAYLEVHAGSADELESQQGMAHLCEHIAYMGSTKREAILRKTVNTNAYTDFHHTVFFASCPVVDEELNLYGLKGKQMVSMMPKALEALYDVLEGPTQFSDKRVNKERNAVLSEASMVNTVEYRHECQTLSVLHRENRLAQRFPIGQLDLIRKWTTPEVKEFHGTHYRPDNACVYLVGDVNADEAEAAIHHVFSRLEKPFREDQRPVYKDLYTNTLKEQSLSFPPIHHQWQWATLVEGGWNNTEATGGTAAVSGTQGGLFAMKEGGVSVDSPSIWQHELLQSVSLCLMVKKPIEPLRTLRDYQRQMLRRVVLHALSSRLTIFGRGRGLFQYVELSEADSVREACRVCALDIQTDAESWDEAVKVAVQEVRRMGLYGVTAMELESVKNAYMAELQRLHADRVLSTDLVKAIMENAACGHAMMDLEQEKIIGSTLLQTATLEEVNREAQEICDWLIAYNDPEMPAPSGVIACFPMTYRDREAKAEKPLQVTQQDILNVLQRAADAEVHPISEEGQAPDRLFSQERIEEISRANPPSFKPLDLPNETDLDTYLNDNGRLYKDDALGLRLRQLSNGIKVNIKQAAIERKSATLRVLIPGGKMAEIPENGVIAGGISMGARTVMEGGAFGNLTREQVEMYCNQNLVGVFIECTDEFLTMDFLVPTTAITPDGVTGLESAFQILHAILTDFKFEDDALARAKGHFITEYDHYHRDLGARSVGDLIRRMASDDRRLQYSTPEEIRKMTLPQIQAAIKSQLTTDNIEVSMVGDFSIDEIERLTLTYLGTVPPSQQDSQHPIRNIPFNFDQPKDKRQVDVHVLDSDQRALVHLAGFGPNRWGFLPDGAHVNDKIAKRSVPGGNLLLLIQRPGSDKPSRRDHPAFARVALSMLQDIINKRMFSSLREEKHLTYDASFEFMSYEYLPGGFYMVTVHTNPTMAQHVLREAHASVEELKGMRRIQSFQVENARRQFIHRFEQNMQNARNWLDNLSGLQLQQLPLKTTAFIRDAPKVATTVQAEDLQAMWEALWGNGEHVWRGVGISGPVPTKDEEAKEPQDMQLALTAPKTSMGRRGSTVMVD</sequence>
<dbReference type="InterPro" id="IPR011765">
    <property type="entry name" value="Pept_M16_N"/>
</dbReference>
<dbReference type="InterPro" id="IPR011249">
    <property type="entry name" value="Metalloenz_LuxS/M16"/>
</dbReference>
<dbReference type="FunCoup" id="A0A0G4FXG0">
    <property type="interactions" value="11"/>
</dbReference>
<feature type="domain" description="Peptidase M16 C-terminal" evidence="8">
    <location>
        <begin position="841"/>
        <end position="1063"/>
    </location>
</feature>
<dbReference type="OrthoDB" id="952271at2759"/>
<dbReference type="VEuPathDB" id="CryptoDB:Vbra_6073"/>
<dbReference type="PANTHER" id="PTHR43690:SF33">
    <property type="entry name" value="STROMAL PROCESSING PEPTIDASE, CHLOROPLASTIC"/>
    <property type="match status" value="1"/>
</dbReference>
<protein>
    <recommendedName>
        <fullName evidence="11">Peptidase M16 N-terminal domain-containing protein</fullName>
    </recommendedName>
</protein>
<dbReference type="InterPro" id="IPR007863">
    <property type="entry name" value="Peptidase_M16_C"/>
</dbReference>
<feature type="domain" description="Peptidase M16 N-terminal" evidence="7">
    <location>
        <begin position="105"/>
        <end position="223"/>
    </location>
</feature>
<dbReference type="GO" id="GO:0046872">
    <property type="term" value="F:metal ion binding"/>
    <property type="evidence" value="ECO:0007669"/>
    <property type="project" value="InterPro"/>
</dbReference>
<dbReference type="InterPro" id="IPR050626">
    <property type="entry name" value="Peptidase_M16"/>
</dbReference>
<dbReference type="PhylomeDB" id="A0A0G4FXG0"/>
<comment type="similarity">
    <text evidence="1">Belongs to the peptidase M16 family.</text>
</comment>
<keyword evidence="10" id="KW-1185">Reference proteome</keyword>
<evidence type="ECO:0000256" key="6">
    <source>
        <dbReference type="SAM" id="MobiDB-lite"/>
    </source>
</evidence>
<keyword evidence="3" id="KW-0378">Hydrolase</keyword>
<dbReference type="InParanoid" id="A0A0G4FXG0"/>
<evidence type="ECO:0000259" key="7">
    <source>
        <dbReference type="Pfam" id="PF00675"/>
    </source>
</evidence>
<evidence type="ECO:0000313" key="9">
    <source>
        <dbReference type="EMBL" id="CEM20099.1"/>
    </source>
</evidence>